<dbReference type="InterPro" id="IPR016071">
    <property type="entry name" value="Staphylococal_nuclease_OB-fold"/>
</dbReference>
<dbReference type="Pfam" id="PF00565">
    <property type="entry name" value="SNase"/>
    <property type="match status" value="1"/>
</dbReference>
<dbReference type="EMBL" id="JAQOUE010000001">
    <property type="protein sequence ID" value="MDT7042317.1"/>
    <property type="molecule type" value="Genomic_DNA"/>
</dbReference>
<sequence>MKLYRLLFFLGFFLATALPAIATDLHFHNVTFHRCYHAHSCFVSIPNLPKIFGDVILIRIAGIETPEILGKCDKEKELANKARNFVNTVLENAREIELYDLERGEHFNLIARIMANGENVSKLLIDKKFALPANEKTGKPNWCSS</sequence>
<organism evidence="3 4">
    <name type="scientific">Candidatus Nitronereus thalassa</name>
    <dbReference type="NCBI Taxonomy" id="3020898"/>
    <lineage>
        <taxon>Bacteria</taxon>
        <taxon>Pseudomonadati</taxon>
        <taxon>Nitrospirota</taxon>
        <taxon>Nitrospiria</taxon>
        <taxon>Nitrospirales</taxon>
        <taxon>Nitrospiraceae</taxon>
        <taxon>Candidatus Nitronereus</taxon>
    </lineage>
</organism>
<dbReference type="Gene3D" id="2.40.50.90">
    <property type="match status" value="1"/>
</dbReference>
<gene>
    <name evidence="3" type="ORF">PPG34_08130</name>
</gene>
<dbReference type="Proteomes" id="UP001250932">
    <property type="component" value="Unassembled WGS sequence"/>
</dbReference>
<dbReference type="RefSeq" id="WP_313832701.1">
    <property type="nucleotide sequence ID" value="NZ_JAQOUE010000001.1"/>
</dbReference>
<protein>
    <submittedName>
        <fullName evidence="3">Thermonuclease family protein</fullName>
    </submittedName>
</protein>
<feature type="signal peptide" evidence="1">
    <location>
        <begin position="1"/>
        <end position="22"/>
    </location>
</feature>
<comment type="caution">
    <text evidence="3">The sequence shown here is derived from an EMBL/GenBank/DDBJ whole genome shotgun (WGS) entry which is preliminary data.</text>
</comment>
<accession>A0ABU3K7H2</accession>
<feature type="domain" description="TNase-like" evidence="2">
    <location>
        <begin position="58"/>
        <end position="131"/>
    </location>
</feature>
<evidence type="ECO:0000313" key="3">
    <source>
        <dbReference type="EMBL" id="MDT7042317.1"/>
    </source>
</evidence>
<proteinExistence type="predicted"/>
<dbReference type="InterPro" id="IPR035437">
    <property type="entry name" value="SNase_OB-fold_sf"/>
</dbReference>
<evidence type="ECO:0000256" key="1">
    <source>
        <dbReference type="SAM" id="SignalP"/>
    </source>
</evidence>
<reference evidence="3 4" key="1">
    <citation type="journal article" date="2023" name="ISME J.">
        <title>Cultivation and genomic characterization of novel and ubiquitous marine nitrite-oxidizing bacteria from the Nitrospirales.</title>
        <authorList>
            <person name="Mueller A.J."/>
            <person name="Daebeler A."/>
            <person name="Herbold C.W."/>
            <person name="Kirkegaard R.H."/>
            <person name="Daims H."/>
        </authorList>
    </citation>
    <scope>NUCLEOTIDE SEQUENCE [LARGE SCALE GENOMIC DNA]</scope>
    <source>
        <strain evidence="3 4">EB</strain>
    </source>
</reference>
<evidence type="ECO:0000313" key="4">
    <source>
        <dbReference type="Proteomes" id="UP001250932"/>
    </source>
</evidence>
<name>A0ABU3K7H2_9BACT</name>
<dbReference type="SUPFAM" id="SSF50199">
    <property type="entry name" value="Staphylococcal nuclease"/>
    <property type="match status" value="1"/>
</dbReference>
<feature type="chain" id="PRO_5046865420" evidence="1">
    <location>
        <begin position="23"/>
        <end position="145"/>
    </location>
</feature>
<keyword evidence="4" id="KW-1185">Reference proteome</keyword>
<keyword evidence="1" id="KW-0732">Signal</keyword>
<evidence type="ECO:0000259" key="2">
    <source>
        <dbReference type="Pfam" id="PF00565"/>
    </source>
</evidence>